<protein>
    <recommendedName>
        <fullName evidence="3">Peptidase M20 dimerisation domain-containing protein</fullName>
    </recommendedName>
</protein>
<dbReference type="AlphaFoldDB" id="A0A2Z6PQZ1"/>
<proteinExistence type="predicted"/>
<dbReference type="OrthoDB" id="10546186at2759"/>
<evidence type="ECO:0000313" key="1">
    <source>
        <dbReference type="EMBL" id="GAU48707.1"/>
    </source>
</evidence>
<keyword evidence="2" id="KW-1185">Reference proteome</keyword>
<dbReference type="EMBL" id="DF974461">
    <property type="protein sequence ID" value="GAU48707.1"/>
    <property type="molecule type" value="Genomic_DNA"/>
</dbReference>
<evidence type="ECO:0008006" key="3">
    <source>
        <dbReference type="Google" id="ProtNLM"/>
    </source>
</evidence>
<dbReference type="GO" id="GO:0016787">
    <property type="term" value="F:hydrolase activity"/>
    <property type="evidence" value="ECO:0007669"/>
    <property type="project" value="InterPro"/>
</dbReference>
<evidence type="ECO:0000313" key="2">
    <source>
        <dbReference type="Proteomes" id="UP000242715"/>
    </source>
</evidence>
<dbReference type="PANTHER" id="PTHR11014">
    <property type="entry name" value="PEPTIDASE M20 FAMILY MEMBER"/>
    <property type="match status" value="1"/>
</dbReference>
<dbReference type="SUPFAM" id="SSF55031">
    <property type="entry name" value="Bacterial exopeptidase dimerisation domain"/>
    <property type="match status" value="1"/>
</dbReference>
<reference evidence="2" key="1">
    <citation type="journal article" date="2017" name="Front. Plant Sci.">
        <title>Climate Clever Clovers: New Paradigm to Reduce the Environmental Footprint of Ruminants by Breeding Low Methanogenic Forages Utilizing Haplotype Variation.</title>
        <authorList>
            <person name="Kaur P."/>
            <person name="Appels R."/>
            <person name="Bayer P.E."/>
            <person name="Keeble-Gagnere G."/>
            <person name="Wang J."/>
            <person name="Hirakawa H."/>
            <person name="Shirasawa K."/>
            <person name="Vercoe P."/>
            <person name="Stefanova K."/>
            <person name="Durmic Z."/>
            <person name="Nichols P."/>
            <person name="Revell C."/>
            <person name="Isobe S.N."/>
            <person name="Edwards D."/>
            <person name="Erskine W."/>
        </authorList>
    </citation>
    <scope>NUCLEOTIDE SEQUENCE [LARGE SCALE GENOMIC DNA]</scope>
    <source>
        <strain evidence="2">cv. Daliak</strain>
    </source>
</reference>
<dbReference type="PANTHER" id="PTHR11014:SF140">
    <property type="entry name" value="IAA-AMINO ACID HYDROLASE ILR1-LIKE 3"/>
    <property type="match status" value="1"/>
</dbReference>
<gene>
    <name evidence="1" type="ORF">TSUD_303200</name>
</gene>
<sequence length="157" mass="17453">MLVMETSPRIFSIFSLCLSIIPLSDENLDLAKFIRNTLLPPLNNEQRFSQINTNETILRFGFAFGSSQSKSLRELRSLFQPAEEGARGLFMAAGCISEVKIVGVGGHAAFSQQTVDPLVPSLLTILAVQQLVSREIDDPLHCQVCATLNLYFYKIYP</sequence>
<name>A0A2Z6PQZ1_TRISU</name>
<dbReference type="InterPro" id="IPR036264">
    <property type="entry name" value="Bact_exopeptidase_dim_dom"/>
</dbReference>
<dbReference type="Gene3D" id="3.30.70.360">
    <property type="match status" value="1"/>
</dbReference>
<dbReference type="InterPro" id="IPR017439">
    <property type="entry name" value="Amidohydrolase"/>
</dbReference>
<accession>A0A2Z6PQZ1</accession>
<dbReference type="Proteomes" id="UP000242715">
    <property type="component" value="Unassembled WGS sequence"/>
</dbReference>
<organism evidence="1 2">
    <name type="scientific">Trifolium subterraneum</name>
    <name type="common">Subterranean clover</name>
    <dbReference type="NCBI Taxonomy" id="3900"/>
    <lineage>
        <taxon>Eukaryota</taxon>
        <taxon>Viridiplantae</taxon>
        <taxon>Streptophyta</taxon>
        <taxon>Embryophyta</taxon>
        <taxon>Tracheophyta</taxon>
        <taxon>Spermatophyta</taxon>
        <taxon>Magnoliopsida</taxon>
        <taxon>eudicotyledons</taxon>
        <taxon>Gunneridae</taxon>
        <taxon>Pentapetalae</taxon>
        <taxon>rosids</taxon>
        <taxon>fabids</taxon>
        <taxon>Fabales</taxon>
        <taxon>Fabaceae</taxon>
        <taxon>Papilionoideae</taxon>
        <taxon>50 kb inversion clade</taxon>
        <taxon>NPAAA clade</taxon>
        <taxon>Hologalegina</taxon>
        <taxon>IRL clade</taxon>
        <taxon>Trifolieae</taxon>
        <taxon>Trifolium</taxon>
    </lineage>
</organism>